<evidence type="ECO:0000256" key="3">
    <source>
        <dbReference type="ARBA" id="ARBA00022722"/>
    </source>
</evidence>
<dbReference type="AlphaFoldDB" id="A0A8J2JTA1"/>
<comment type="caution">
    <text evidence="8">The sequence shown here is derived from an EMBL/GenBank/DDBJ whole genome shotgun (WGS) entry which is preliminary data.</text>
</comment>
<gene>
    <name evidence="8" type="ORF">AFUS01_LOCUS12461</name>
</gene>
<organism evidence="8 9">
    <name type="scientific">Allacma fusca</name>
    <dbReference type="NCBI Taxonomy" id="39272"/>
    <lineage>
        <taxon>Eukaryota</taxon>
        <taxon>Metazoa</taxon>
        <taxon>Ecdysozoa</taxon>
        <taxon>Arthropoda</taxon>
        <taxon>Hexapoda</taxon>
        <taxon>Collembola</taxon>
        <taxon>Symphypleona</taxon>
        <taxon>Sminthuridae</taxon>
        <taxon>Allacma</taxon>
    </lineage>
</organism>
<keyword evidence="3" id="KW-0540">Nuclease</keyword>
<dbReference type="EMBL" id="CAJVCH010098436">
    <property type="protein sequence ID" value="CAG7723368.1"/>
    <property type="molecule type" value="Genomic_DNA"/>
</dbReference>
<dbReference type="CDD" id="cd09280">
    <property type="entry name" value="RNase_HI_eukaryote_like"/>
    <property type="match status" value="1"/>
</dbReference>
<dbReference type="InterPro" id="IPR002156">
    <property type="entry name" value="RNaseH_domain"/>
</dbReference>
<evidence type="ECO:0000256" key="5">
    <source>
        <dbReference type="ARBA" id="ARBA00022759"/>
    </source>
</evidence>
<dbReference type="PROSITE" id="PS50879">
    <property type="entry name" value="RNASE_H_1"/>
    <property type="match status" value="1"/>
</dbReference>
<evidence type="ECO:0000313" key="8">
    <source>
        <dbReference type="EMBL" id="CAG7723368.1"/>
    </source>
</evidence>
<dbReference type="GO" id="GO:0043137">
    <property type="term" value="P:DNA replication, removal of RNA primer"/>
    <property type="evidence" value="ECO:0007669"/>
    <property type="project" value="TreeGrafter"/>
</dbReference>
<accession>A0A8J2JTA1</accession>
<keyword evidence="6" id="KW-0378">Hydrolase</keyword>
<keyword evidence="9" id="KW-1185">Reference proteome</keyword>
<protein>
    <recommendedName>
        <fullName evidence="2">ribonuclease H</fullName>
        <ecNumber evidence="2">3.1.26.4</ecNumber>
    </recommendedName>
</protein>
<dbReference type="InterPro" id="IPR050092">
    <property type="entry name" value="RNase_H"/>
</dbReference>
<dbReference type="Pfam" id="PF00075">
    <property type="entry name" value="RNase_H"/>
    <property type="match status" value="1"/>
</dbReference>
<dbReference type="Proteomes" id="UP000708208">
    <property type="component" value="Unassembled WGS sequence"/>
</dbReference>
<dbReference type="PANTHER" id="PTHR10642">
    <property type="entry name" value="RIBONUCLEASE H1"/>
    <property type="match status" value="1"/>
</dbReference>
<dbReference type="GO" id="GO:0046872">
    <property type="term" value="F:metal ion binding"/>
    <property type="evidence" value="ECO:0007669"/>
    <property type="project" value="UniProtKB-KW"/>
</dbReference>
<keyword evidence="4" id="KW-0479">Metal-binding</keyword>
<feature type="domain" description="RNase H type-1" evidence="7">
    <location>
        <begin position="33"/>
        <end position="182"/>
    </location>
</feature>
<dbReference type="GO" id="GO:0003676">
    <property type="term" value="F:nucleic acid binding"/>
    <property type="evidence" value="ECO:0007669"/>
    <property type="project" value="InterPro"/>
</dbReference>
<evidence type="ECO:0000256" key="2">
    <source>
        <dbReference type="ARBA" id="ARBA00012180"/>
    </source>
</evidence>
<evidence type="ECO:0000313" key="9">
    <source>
        <dbReference type="Proteomes" id="UP000708208"/>
    </source>
</evidence>
<dbReference type="OrthoDB" id="407198at2759"/>
<sequence length="187" mass="21492">MSASYPLSRCSLKGNDWRGLLVNKMKNNFMYDDEDNVVVYVDGACRGNGQSWNKRKAGIGVWFGWQHSMNASEALPGRQTNIRAEIWAAKRSVEIAEYNGIYNLRIFTDCRFVIDAINCYIYDWRRNGWWTKNNYPVISRDELEALDEAINSMDVVEWSHVYGHSGNKGNEQAHRLATLAATRKKST</sequence>
<reference evidence="8" key="1">
    <citation type="submission" date="2021-06" db="EMBL/GenBank/DDBJ databases">
        <authorList>
            <person name="Hodson N. C."/>
            <person name="Mongue J. A."/>
            <person name="Jaron S. K."/>
        </authorList>
    </citation>
    <scope>NUCLEOTIDE SEQUENCE</scope>
</reference>
<dbReference type="GO" id="GO:0004523">
    <property type="term" value="F:RNA-DNA hybrid ribonuclease activity"/>
    <property type="evidence" value="ECO:0007669"/>
    <property type="project" value="UniProtKB-EC"/>
</dbReference>
<name>A0A8J2JTA1_9HEXA</name>
<dbReference type="PANTHER" id="PTHR10642:SF26">
    <property type="entry name" value="RIBONUCLEASE H1"/>
    <property type="match status" value="1"/>
</dbReference>
<proteinExistence type="predicted"/>
<evidence type="ECO:0000259" key="7">
    <source>
        <dbReference type="PROSITE" id="PS50879"/>
    </source>
</evidence>
<evidence type="ECO:0000256" key="6">
    <source>
        <dbReference type="ARBA" id="ARBA00022801"/>
    </source>
</evidence>
<comment type="catalytic activity">
    <reaction evidence="1">
        <text>Endonucleolytic cleavage to 5'-phosphomonoester.</text>
        <dbReference type="EC" id="3.1.26.4"/>
    </reaction>
</comment>
<dbReference type="EC" id="3.1.26.4" evidence="2"/>
<keyword evidence="5" id="KW-0255">Endonuclease</keyword>
<evidence type="ECO:0000256" key="4">
    <source>
        <dbReference type="ARBA" id="ARBA00022723"/>
    </source>
</evidence>
<evidence type="ECO:0000256" key="1">
    <source>
        <dbReference type="ARBA" id="ARBA00000077"/>
    </source>
</evidence>